<keyword evidence="11" id="KW-0411">Iron-sulfur</keyword>
<dbReference type="GO" id="GO:0051536">
    <property type="term" value="F:iron-sulfur cluster binding"/>
    <property type="evidence" value="ECO:0007669"/>
    <property type="project" value="UniProtKB-KW"/>
</dbReference>
<evidence type="ECO:0000259" key="14">
    <source>
        <dbReference type="SMART" id="SM00478"/>
    </source>
</evidence>
<dbReference type="Gene3D" id="1.10.340.30">
    <property type="entry name" value="Hypothetical protein, domain 2"/>
    <property type="match status" value="1"/>
</dbReference>
<dbReference type="InterPro" id="IPR023170">
    <property type="entry name" value="HhH_base_excis_C"/>
</dbReference>
<dbReference type="GO" id="GO:0006284">
    <property type="term" value="P:base-excision repair"/>
    <property type="evidence" value="ECO:0007669"/>
    <property type="project" value="InterPro"/>
</dbReference>
<keyword evidence="16" id="KW-1185">Reference proteome</keyword>
<dbReference type="InterPro" id="IPR005760">
    <property type="entry name" value="A/G_AdeGlyc_MutY"/>
</dbReference>
<dbReference type="SUPFAM" id="SSF48150">
    <property type="entry name" value="DNA-glycosylase"/>
    <property type="match status" value="1"/>
</dbReference>
<evidence type="ECO:0000256" key="10">
    <source>
        <dbReference type="ARBA" id="ARBA00023004"/>
    </source>
</evidence>
<dbReference type="InterPro" id="IPR011257">
    <property type="entry name" value="DNA_glycosylase"/>
</dbReference>
<evidence type="ECO:0000256" key="1">
    <source>
        <dbReference type="ARBA" id="ARBA00000843"/>
    </source>
</evidence>
<dbReference type="SMART" id="SM00478">
    <property type="entry name" value="ENDO3c"/>
    <property type="match status" value="1"/>
</dbReference>
<accession>A0A4R9M2H1</accession>
<dbReference type="OrthoDB" id="9802365at2"/>
<evidence type="ECO:0000256" key="11">
    <source>
        <dbReference type="ARBA" id="ARBA00023014"/>
    </source>
</evidence>
<dbReference type="NCBIfam" id="TIGR01084">
    <property type="entry name" value="mutY"/>
    <property type="match status" value="1"/>
</dbReference>
<dbReference type="InterPro" id="IPR015797">
    <property type="entry name" value="NUDIX_hydrolase-like_dom_sf"/>
</dbReference>
<dbReference type="GO" id="GO:0034039">
    <property type="term" value="F:8-oxo-7,8-dihydroguanine DNA N-glycosylase activity"/>
    <property type="evidence" value="ECO:0007669"/>
    <property type="project" value="TreeGrafter"/>
</dbReference>
<dbReference type="InterPro" id="IPR044298">
    <property type="entry name" value="MIG/MutY"/>
</dbReference>
<name>A0A4R9M2H1_9LEPT</name>
<keyword evidence="9" id="KW-0378">Hydrolase</keyword>
<dbReference type="InterPro" id="IPR004035">
    <property type="entry name" value="Endouclease-III_FeS-bd_BS"/>
</dbReference>
<keyword evidence="8" id="KW-0227">DNA damage</keyword>
<evidence type="ECO:0000256" key="3">
    <source>
        <dbReference type="ARBA" id="ARBA00002933"/>
    </source>
</evidence>
<dbReference type="GO" id="GO:0032357">
    <property type="term" value="F:oxidized purine DNA binding"/>
    <property type="evidence" value="ECO:0007669"/>
    <property type="project" value="TreeGrafter"/>
</dbReference>
<comment type="catalytic activity">
    <reaction evidence="1">
        <text>Hydrolyzes free adenine bases from 7,8-dihydro-8-oxoguanine:adenine mismatched double-stranded DNA, leaving an apurinic site.</text>
        <dbReference type="EC" id="3.2.2.31"/>
    </reaction>
</comment>
<dbReference type="Gene3D" id="1.10.1670.10">
    <property type="entry name" value="Helix-hairpin-Helix base-excision DNA repair enzymes (C-terminal)"/>
    <property type="match status" value="1"/>
</dbReference>
<dbReference type="PROSITE" id="PS00764">
    <property type="entry name" value="ENDONUCLEASE_III_1"/>
    <property type="match status" value="1"/>
</dbReference>
<dbReference type="RefSeq" id="WP_135759567.1">
    <property type="nucleotide sequence ID" value="NZ_RQHW01000016.1"/>
</dbReference>
<comment type="function">
    <text evidence="3">Adenine glycosylase active on G-A mispairs. MutY also corrects error-prone DNA synthesis past GO lesions which are due to the oxidatively damaged form of guanine: 7,8-dihydro-8-oxoguanine (8-oxo-dGTP).</text>
</comment>
<evidence type="ECO:0000256" key="9">
    <source>
        <dbReference type="ARBA" id="ARBA00022801"/>
    </source>
</evidence>
<dbReference type="EC" id="3.2.2.31" evidence="5"/>
<evidence type="ECO:0000256" key="6">
    <source>
        <dbReference type="ARBA" id="ARBA00022023"/>
    </source>
</evidence>
<dbReference type="GO" id="GO:0006298">
    <property type="term" value="P:mismatch repair"/>
    <property type="evidence" value="ECO:0007669"/>
    <property type="project" value="TreeGrafter"/>
</dbReference>
<comment type="similarity">
    <text evidence="4">Belongs to the Nth/MutY family.</text>
</comment>
<evidence type="ECO:0000313" key="16">
    <source>
        <dbReference type="Proteomes" id="UP000298058"/>
    </source>
</evidence>
<dbReference type="CDD" id="cd00056">
    <property type="entry name" value="ENDO3c"/>
    <property type="match status" value="1"/>
</dbReference>
<keyword evidence="13" id="KW-0326">Glycosidase</keyword>
<dbReference type="PANTHER" id="PTHR42944">
    <property type="entry name" value="ADENINE DNA GLYCOSYLASE"/>
    <property type="match status" value="1"/>
</dbReference>
<dbReference type="Pfam" id="PF00730">
    <property type="entry name" value="HhH-GPD"/>
    <property type="match status" value="1"/>
</dbReference>
<dbReference type="GO" id="GO:0046872">
    <property type="term" value="F:metal ion binding"/>
    <property type="evidence" value="ECO:0007669"/>
    <property type="project" value="UniProtKB-KW"/>
</dbReference>
<dbReference type="AlphaFoldDB" id="A0A4R9M2H1"/>
<evidence type="ECO:0000256" key="12">
    <source>
        <dbReference type="ARBA" id="ARBA00023204"/>
    </source>
</evidence>
<dbReference type="GO" id="GO:0035485">
    <property type="term" value="F:adenine/guanine mispair binding"/>
    <property type="evidence" value="ECO:0007669"/>
    <property type="project" value="TreeGrafter"/>
</dbReference>
<dbReference type="Proteomes" id="UP000298058">
    <property type="component" value="Unassembled WGS sequence"/>
</dbReference>
<organism evidence="15 16">
    <name type="scientific">Leptospira idonii</name>
    <dbReference type="NCBI Taxonomy" id="1193500"/>
    <lineage>
        <taxon>Bacteria</taxon>
        <taxon>Pseudomonadati</taxon>
        <taxon>Spirochaetota</taxon>
        <taxon>Spirochaetia</taxon>
        <taxon>Leptospirales</taxon>
        <taxon>Leptospiraceae</taxon>
        <taxon>Leptospira</taxon>
    </lineage>
</organism>
<dbReference type="InterPro" id="IPR003265">
    <property type="entry name" value="HhH-GPD_domain"/>
</dbReference>
<evidence type="ECO:0000256" key="13">
    <source>
        <dbReference type="ARBA" id="ARBA00023295"/>
    </source>
</evidence>
<proteinExistence type="inferred from homology"/>
<keyword evidence="10" id="KW-0408">Iron</keyword>
<comment type="caution">
    <text evidence="15">The sequence shown here is derived from an EMBL/GenBank/DDBJ whole genome shotgun (WGS) entry which is preliminary data.</text>
</comment>
<evidence type="ECO:0000256" key="5">
    <source>
        <dbReference type="ARBA" id="ARBA00012045"/>
    </source>
</evidence>
<dbReference type="EMBL" id="RQHW01000016">
    <property type="protein sequence ID" value="TGN20171.1"/>
    <property type="molecule type" value="Genomic_DNA"/>
</dbReference>
<evidence type="ECO:0000313" key="15">
    <source>
        <dbReference type="EMBL" id="TGN20171.1"/>
    </source>
</evidence>
<comment type="cofactor">
    <cofactor evidence="2">
        <name>[4Fe-4S] cluster</name>
        <dbReference type="ChEBI" id="CHEBI:49883"/>
    </cofactor>
</comment>
<protein>
    <recommendedName>
        <fullName evidence="6">Adenine DNA glycosylase</fullName>
        <ecNumber evidence="5">3.2.2.31</ecNumber>
    </recommendedName>
</protein>
<evidence type="ECO:0000256" key="7">
    <source>
        <dbReference type="ARBA" id="ARBA00022723"/>
    </source>
</evidence>
<reference evidence="15" key="1">
    <citation type="journal article" date="2019" name="PLoS Negl. Trop. Dis.">
        <title>Revisiting the worldwide diversity of Leptospira species in the environment.</title>
        <authorList>
            <person name="Vincent A.T."/>
            <person name="Schiettekatte O."/>
            <person name="Bourhy P."/>
            <person name="Veyrier F.J."/>
            <person name="Picardeau M."/>
        </authorList>
    </citation>
    <scope>NUCLEOTIDE SEQUENCE [LARGE SCALE GENOMIC DNA]</scope>
    <source>
        <strain evidence="15">201300427</strain>
    </source>
</reference>
<keyword evidence="7" id="KW-0479">Metal-binding</keyword>
<keyword evidence="12" id="KW-0234">DNA repair</keyword>
<dbReference type="PANTHER" id="PTHR42944:SF1">
    <property type="entry name" value="ADENINE DNA GLYCOSYLASE"/>
    <property type="match status" value="1"/>
</dbReference>
<gene>
    <name evidence="15" type="primary">mutY</name>
    <name evidence="15" type="ORF">EHS15_05635</name>
</gene>
<evidence type="ECO:0000256" key="2">
    <source>
        <dbReference type="ARBA" id="ARBA00001966"/>
    </source>
</evidence>
<feature type="domain" description="HhH-GPD" evidence="14">
    <location>
        <begin position="35"/>
        <end position="186"/>
    </location>
</feature>
<dbReference type="GO" id="GO:0000701">
    <property type="term" value="F:purine-specific mismatch base pair DNA N-glycosylase activity"/>
    <property type="evidence" value="ECO:0007669"/>
    <property type="project" value="UniProtKB-EC"/>
</dbReference>
<dbReference type="SUPFAM" id="SSF55811">
    <property type="entry name" value="Nudix"/>
    <property type="match status" value="1"/>
</dbReference>
<evidence type="ECO:0000256" key="8">
    <source>
        <dbReference type="ARBA" id="ARBA00022763"/>
    </source>
</evidence>
<evidence type="ECO:0000256" key="4">
    <source>
        <dbReference type="ARBA" id="ARBA00008343"/>
    </source>
</evidence>
<sequence length="354" mass="40818">MTPQEKLYSWFLLNQRDLTFRKKKQAYSIWISEVMLQQTRVAAMLPLYESFIKKFPTVETLASSSEEEVLSAWKGLGYYSRARNIRKGAIFLSQNYNGSFPKDLGKVLEVPGIGPYTARAVLSIAYDLPFAVLDGNVKRVLSRLFLYEKNILGSNADKELQILADEFLNLKYPGDHNQAMMELGATICLPENPKCLLCPLQQDCIALSKNRTDQVPIRTKEKKKLEMTAKILWMEAGDEVLLVKEKSPRFLKGMFVLPFYFEGELPSEEYETSPFISKLSLLPDLRPYGKTFSHTITHHKFKFFVIGNSFNKQKLNDEISSWKKDIEWKWVKKEKLEEEFPSSLAKKTLNAILK</sequence>